<gene>
    <name evidence="1" type="ORF">BCY88_12565</name>
</gene>
<evidence type="ECO:0000313" key="1">
    <source>
        <dbReference type="EMBL" id="RKF30716.1"/>
    </source>
</evidence>
<proteinExistence type="predicted"/>
<comment type="caution">
    <text evidence="1">The sequence shown here is derived from an EMBL/GenBank/DDBJ whole genome shotgun (WGS) entry which is preliminary data.</text>
</comment>
<name>A0A3R7F316_9BURK</name>
<sequence length="173" mass="19339">MAHAGLDVTAYSGLTIVESPVVASDGIPQGNSQVVLSPVDFPERFRGLESGKVYHFSSSFDFRAGSYSGYNEWRNRLAKLAGYQPSLSVRNGVTESRYDETVWKLDHGPFWELINFSDAEGVIGPEVCKKVHQDFVQYQDQATQLPDVDFRESYADWMKAFAMCANNGAIVFH</sequence>
<dbReference type="Proteomes" id="UP000283709">
    <property type="component" value="Unassembled WGS sequence"/>
</dbReference>
<dbReference type="EMBL" id="MCAS01000068">
    <property type="protein sequence ID" value="RKF30716.1"/>
    <property type="molecule type" value="Genomic_DNA"/>
</dbReference>
<organism evidence="1 2">
    <name type="scientific">Paraburkholderia fungorum</name>
    <dbReference type="NCBI Taxonomy" id="134537"/>
    <lineage>
        <taxon>Bacteria</taxon>
        <taxon>Pseudomonadati</taxon>
        <taxon>Pseudomonadota</taxon>
        <taxon>Betaproteobacteria</taxon>
        <taxon>Burkholderiales</taxon>
        <taxon>Burkholderiaceae</taxon>
        <taxon>Paraburkholderia</taxon>
    </lineage>
</organism>
<evidence type="ECO:0000313" key="2">
    <source>
        <dbReference type="Proteomes" id="UP000283709"/>
    </source>
</evidence>
<protein>
    <submittedName>
        <fullName evidence="1">Uncharacterized protein</fullName>
    </submittedName>
</protein>
<reference evidence="1 2" key="1">
    <citation type="submission" date="2016-07" db="EMBL/GenBank/DDBJ databases">
        <title>Genome analysis of Burkholderia fungorum ES3-20.</title>
        <authorList>
            <person name="Xu D."/>
            <person name="Yao R."/>
            <person name="Zheng S."/>
        </authorList>
    </citation>
    <scope>NUCLEOTIDE SEQUENCE [LARGE SCALE GENOMIC DNA]</scope>
    <source>
        <strain evidence="1 2">ES3-20</strain>
    </source>
</reference>
<accession>A0A3R7F316</accession>
<dbReference type="AlphaFoldDB" id="A0A3R7F316"/>